<dbReference type="Proteomes" id="UP001341281">
    <property type="component" value="Chromosome 08"/>
</dbReference>
<dbReference type="Pfam" id="PF01439">
    <property type="entry name" value="Metallothio_2"/>
    <property type="match status" value="1"/>
</dbReference>
<name>A0AAQ3UKJ0_PASNO</name>
<proteinExistence type="inferred from homology"/>
<feature type="compositionally biased region" description="Basic and acidic residues" evidence="5">
    <location>
        <begin position="72"/>
        <end position="82"/>
    </location>
</feature>
<evidence type="ECO:0000256" key="2">
    <source>
        <dbReference type="ARBA" id="ARBA00022723"/>
    </source>
</evidence>
<evidence type="ECO:0000313" key="7">
    <source>
        <dbReference type="Proteomes" id="UP001341281"/>
    </source>
</evidence>
<organism evidence="6 7">
    <name type="scientific">Paspalum notatum var. saurae</name>
    <dbReference type="NCBI Taxonomy" id="547442"/>
    <lineage>
        <taxon>Eukaryota</taxon>
        <taxon>Viridiplantae</taxon>
        <taxon>Streptophyta</taxon>
        <taxon>Embryophyta</taxon>
        <taxon>Tracheophyta</taxon>
        <taxon>Spermatophyta</taxon>
        <taxon>Magnoliopsida</taxon>
        <taxon>Liliopsida</taxon>
        <taxon>Poales</taxon>
        <taxon>Poaceae</taxon>
        <taxon>PACMAD clade</taxon>
        <taxon>Panicoideae</taxon>
        <taxon>Andropogonodae</taxon>
        <taxon>Paspaleae</taxon>
        <taxon>Paspalinae</taxon>
        <taxon>Paspalum</taxon>
    </lineage>
</organism>
<evidence type="ECO:0000256" key="5">
    <source>
        <dbReference type="SAM" id="MobiDB-lite"/>
    </source>
</evidence>
<keyword evidence="7" id="KW-1185">Reference proteome</keyword>
<evidence type="ECO:0000256" key="3">
    <source>
        <dbReference type="ARBA" id="ARBA00022851"/>
    </source>
</evidence>
<reference evidence="6 7" key="1">
    <citation type="submission" date="2024-02" db="EMBL/GenBank/DDBJ databases">
        <title>High-quality chromosome-scale genome assembly of Pensacola bahiagrass (Paspalum notatum Flugge var. saurae).</title>
        <authorList>
            <person name="Vega J.M."/>
            <person name="Podio M."/>
            <person name="Orjuela J."/>
            <person name="Siena L.A."/>
            <person name="Pessino S.C."/>
            <person name="Combes M.C."/>
            <person name="Mariac C."/>
            <person name="Albertini E."/>
            <person name="Pupilli F."/>
            <person name="Ortiz J.P.A."/>
            <person name="Leblanc O."/>
        </authorList>
    </citation>
    <scope>NUCLEOTIDE SEQUENCE [LARGE SCALE GENOMIC DNA]</scope>
    <source>
        <strain evidence="6">R1</strain>
        <tissue evidence="6">Leaf</tissue>
    </source>
</reference>
<feature type="region of interest" description="Disordered" evidence="5">
    <location>
        <begin position="59"/>
        <end position="90"/>
    </location>
</feature>
<protein>
    <recommendedName>
        <fullName evidence="4">Metallothionein-like protein</fullName>
    </recommendedName>
</protein>
<dbReference type="AlphaFoldDB" id="A0AAQ3UKJ0"/>
<comment type="similarity">
    <text evidence="1 4">Belongs to the metallothionein superfamily. Type 15 family.</text>
</comment>
<dbReference type="EMBL" id="CP144752">
    <property type="protein sequence ID" value="WVZ90879.1"/>
    <property type="molecule type" value="Genomic_DNA"/>
</dbReference>
<keyword evidence="2 4" id="KW-0479">Metal-binding</keyword>
<comment type="function">
    <text evidence="4">Metallothioneins have a high content of cysteine residues that bind various heavy metals.</text>
</comment>
<dbReference type="InterPro" id="IPR000347">
    <property type="entry name" value="Metalthion_15p"/>
</dbReference>
<evidence type="ECO:0000313" key="6">
    <source>
        <dbReference type="EMBL" id="WVZ90879.1"/>
    </source>
</evidence>
<gene>
    <name evidence="6" type="ORF">U9M48_037135</name>
</gene>
<sequence>MSEKLKRTDITGSNYRQTDSLWLEAGVFGHNGASFIGKVSVICCYNVTLGFSEENTSTTPGTMVLGVAPEKGAGEAPEKASESGEAGNGCCSCCGPSCVCSPCTC</sequence>
<dbReference type="GO" id="GO:0046872">
    <property type="term" value="F:metal ion binding"/>
    <property type="evidence" value="ECO:0007669"/>
    <property type="project" value="UniProtKB-UniRule"/>
</dbReference>
<evidence type="ECO:0000256" key="1">
    <source>
        <dbReference type="ARBA" id="ARBA00005802"/>
    </source>
</evidence>
<accession>A0AAQ3UKJ0</accession>
<evidence type="ECO:0000256" key="4">
    <source>
        <dbReference type="RuleBase" id="RU369052"/>
    </source>
</evidence>
<keyword evidence="3 4" id="KW-0480">Metal-thiolate cluster</keyword>